<sequence length="25" mass="2799">MGENSNARPDHGGMKPHTAVLLFYR</sequence>
<name>A0A382JDX9_9ZZZZ</name>
<accession>A0A382JDX9</accession>
<organism evidence="1">
    <name type="scientific">marine metagenome</name>
    <dbReference type="NCBI Taxonomy" id="408172"/>
    <lineage>
        <taxon>unclassified sequences</taxon>
        <taxon>metagenomes</taxon>
        <taxon>ecological metagenomes</taxon>
    </lineage>
</organism>
<proteinExistence type="predicted"/>
<gene>
    <name evidence="1" type="ORF">METZ01_LOCUS262157</name>
</gene>
<evidence type="ECO:0000313" key="1">
    <source>
        <dbReference type="EMBL" id="SVC09303.1"/>
    </source>
</evidence>
<dbReference type="EMBL" id="UINC01073145">
    <property type="protein sequence ID" value="SVC09303.1"/>
    <property type="molecule type" value="Genomic_DNA"/>
</dbReference>
<protein>
    <submittedName>
        <fullName evidence="1">Uncharacterized protein</fullName>
    </submittedName>
</protein>
<dbReference type="AlphaFoldDB" id="A0A382JDX9"/>
<reference evidence="1" key="1">
    <citation type="submission" date="2018-05" db="EMBL/GenBank/DDBJ databases">
        <authorList>
            <person name="Lanie J.A."/>
            <person name="Ng W.-L."/>
            <person name="Kazmierczak K.M."/>
            <person name="Andrzejewski T.M."/>
            <person name="Davidsen T.M."/>
            <person name="Wayne K.J."/>
            <person name="Tettelin H."/>
            <person name="Glass J.I."/>
            <person name="Rusch D."/>
            <person name="Podicherti R."/>
            <person name="Tsui H.-C.T."/>
            <person name="Winkler M.E."/>
        </authorList>
    </citation>
    <scope>NUCLEOTIDE SEQUENCE</scope>
</reference>